<feature type="transmembrane region" description="Helical" evidence="1">
    <location>
        <begin position="75"/>
        <end position="94"/>
    </location>
</feature>
<feature type="signal peptide" evidence="2">
    <location>
        <begin position="1"/>
        <end position="30"/>
    </location>
</feature>
<name>A0ABU2CUG3_9MICO</name>
<comment type="caution">
    <text evidence="3">The sequence shown here is derived from an EMBL/GenBank/DDBJ whole genome shotgun (WGS) entry which is preliminary data.</text>
</comment>
<keyword evidence="4" id="KW-1185">Reference proteome</keyword>
<keyword evidence="1" id="KW-0472">Membrane</keyword>
<organism evidence="3 4">
    <name type="scientific">Promicromonospora iranensis</name>
    <dbReference type="NCBI Taxonomy" id="1105144"/>
    <lineage>
        <taxon>Bacteria</taxon>
        <taxon>Bacillati</taxon>
        <taxon>Actinomycetota</taxon>
        <taxon>Actinomycetes</taxon>
        <taxon>Micrococcales</taxon>
        <taxon>Promicromonosporaceae</taxon>
        <taxon>Promicromonospora</taxon>
    </lineage>
</organism>
<evidence type="ECO:0000313" key="4">
    <source>
        <dbReference type="Proteomes" id="UP001183585"/>
    </source>
</evidence>
<evidence type="ECO:0008006" key="5">
    <source>
        <dbReference type="Google" id="ProtNLM"/>
    </source>
</evidence>
<keyword evidence="1" id="KW-0812">Transmembrane</keyword>
<dbReference type="Proteomes" id="UP001183585">
    <property type="component" value="Unassembled WGS sequence"/>
</dbReference>
<evidence type="ECO:0000256" key="1">
    <source>
        <dbReference type="SAM" id="Phobius"/>
    </source>
</evidence>
<sequence length="207" mass="21727">MRPNSRVLNRGLLLLCGLLLAAAGTAAVLAGTPSSWAESWRAGSWSTPDLVGSGLSRARETVATLPSVGGVPGGVLVGLGLAALLASLLVWFVCTRHRGGTTTVLRLEADGGRTAVDRNVAEALLSGELEKRPDVLSARTRVYRVRGTETIDLAVTVRRGADLARVLAAAEEAVDAWDALAGVRVPVVVRLSDRSWSDGLRASDRVR</sequence>
<gene>
    <name evidence="3" type="ORF">J2S48_004487</name>
</gene>
<feature type="chain" id="PRO_5045567232" description="Alkaline shock response membrane anchor protein AmaP" evidence="2">
    <location>
        <begin position="31"/>
        <end position="207"/>
    </location>
</feature>
<keyword evidence="1" id="KW-1133">Transmembrane helix</keyword>
<accession>A0ABU2CUG3</accession>
<evidence type="ECO:0000256" key="2">
    <source>
        <dbReference type="SAM" id="SignalP"/>
    </source>
</evidence>
<reference evidence="3 4" key="1">
    <citation type="submission" date="2023-07" db="EMBL/GenBank/DDBJ databases">
        <title>Sequencing the genomes of 1000 actinobacteria strains.</title>
        <authorList>
            <person name="Klenk H.-P."/>
        </authorList>
    </citation>
    <scope>NUCLEOTIDE SEQUENCE [LARGE SCALE GENOMIC DNA]</scope>
    <source>
        <strain evidence="3 4">DSM 45554</strain>
    </source>
</reference>
<evidence type="ECO:0000313" key="3">
    <source>
        <dbReference type="EMBL" id="MDR7384972.1"/>
    </source>
</evidence>
<dbReference type="EMBL" id="JAVDYE010000001">
    <property type="protein sequence ID" value="MDR7384972.1"/>
    <property type="molecule type" value="Genomic_DNA"/>
</dbReference>
<dbReference type="RefSeq" id="WP_274993819.1">
    <property type="nucleotide sequence ID" value="NZ_JAJQQP010000005.1"/>
</dbReference>
<proteinExistence type="predicted"/>
<keyword evidence="2" id="KW-0732">Signal</keyword>
<protein>
    <recommendedName>
        <fullName evidence="5">Alkaline shock response membrane anchor protein AmaP</fullName>
    </recommendedName>
</protein>